<comment type="caution">
    <text evidence="1">The sequence shown here is derived from an EMBL/GenBank/DDBJ whole genome shotgun (WGS) entry which is preliminary data.</text>
</comment>
<name>A0ACA9RXU3_9GLOM</name>
<protein>
    <submittedName>
        <fullName evidence="1">24652_t:CDS:1</fullName>
    </submittedName>
</protein>
<proteinExistence type="predicted"/>
<organism evidence="1 2">
    <name type="scientific">Racocetra persica</name>
    <dbReference type="NCBI Taxonomy" id="160502"/>
    <lineage>
        <taxon>Eukaryota</taxon>
        <taxon>Fungi</taxon>
        <taxon>Fungi incertae sedis</taxon>
        <taxon>Mucoromycota</taxon>
        <taxon>Glomeromycotina</taxon>
        <taxon>Glomeromycetes</taxon>
        <taxon>Diversisporales</taxon>
        <taxon>Gigasporaceae</taxon>
        <taxon>Racocetra</taxon>
    </lineage>
</organism>
<accession>A0ACA9RXU3</accession>
<dbReference type="EMBL" id="CAJVQC010074718">
    <property type="protein sequence ID" value="CAG8813236.1"/>
    <property type="molecule type" value="Genomic_DNA"/>
</dbReference>
<evidence type="ECO:0000313" key="1">
    <source>
        <dbReference type="EMBL" id="CAG8813236.1"/>
    </source>
</evidence>
<keyword evidence="2" id="KW-1185">Reference proteome</keyword>
<gene>
    <name evidence="1" type="ORF">RPERSI_LOCUS23722</name>
</gene>
<reference evidence="1" key="1">
    <citation type="submission" date="2021-06" db="EMBL/GenBank/DDBJ databases">
        <authorList>
            <person name="Kallberg Y."/>
            <person name="Tangrot J."/>
            <person name="Rosling A."/>
        </authorList>
    </citation>
    <scope>NUCLEOTIDE SEQUENCE</scope>
    <source>
        <strain evidence="1">MA461A</strain>
    </source>
</reference>
<sequence length="60" mass="7277">QLLTFDKNSISIMSNFKSQSFKIRDSEREVVSVLTKNYDYDYEFQKRESEILDIIMEFKE</sequence>
<dbReference type="Proteomes" id="UP000789920">
    <property type="component" value="Unassembled WGS sequence"/>
</dbReference>
<feature type="non-terminal residue" evidence="1">
    <location>
        <position position="1"/>
    </location>
</feature>
<evidence type="ECO:0000313" key="2">
    <source>
        <dbReference type="Proteomes" id="UP000789920"/>
    </source>
</evidence>